<evidence type="ECO:0000313" key="3">
    <source>
        <dbReference type="Proteomes" id="UP000028700"/>
    </source>
</evidence>
<organism evidence="2 3">
    <name type="scientific">Secundilactobacillus oryzae JCM 18671</name>
    <dbReference type="NCBI Taxonomy" id="1291743"/>
    <lineage>
        <taxon>Bacteria</taxon>
        <taxon>Bacillati</taxon>
        <taxon>Bacillota</taxon>
        <taxon>Bacilli</taxon>
        <taxon>Lactobacillales</taxon>
        <taxon>Lactobacillaceae</taxon>
        <taxon>Secundilactobacillus</taxon>
    </lineage>
</organism>
<dbReference type="AlphaFoldDB" id="A0A081BKB0"/>
<gene>
    <name evidence="2" type="ORF">LOSG293_320110</name>
</gene>
<dbReference type="PANTHER" id="PTHR40078">
    <property type="entry name" value="INTEGRAL MEMBRANE PROTEIN-RELATED"/>
    <property type="match status" value="1"/>
</dbReference>
<sequence>MESSEMTKNRLSLKKISVAMIGIFLVCIGVAFNNNTGLGNDPVGIIYDGLRSFFHIPIVQLGFVSNFINIALIVVLLLIGRHYVNIGTFMYLIPYGLFITIGSHLYPVLFQSNAIGVRLLGGLTGITLYYIGISLFVAADIGVDPFNGFMLTIRDKTGWSIRRSKITFDVVLMTSGFLLGGKFGLITIVTALTTGPTIQALGTWIQKHILFERES</sequence>
<proteinExistence type="predicted"/>
<dbReference type="STRING" id="1291743.LOSG293_320110"/>
<comment type="caution">
    <text evidence="2">The sequence shown here is derived from an EMBL/GenBank/DDBJ whole genome shotgun (WGS) entry which is preliminary data.</text>
</comment>
<keyword evidence="1" id="KW-0472">Membrane</keyword>
<name>A0A081BKB0_9LACO</name>
<dbReference type="EMBL" id="BBJM01000032">
    <property type="protein sequence ID" value="GAK48478.1"/>
    <property type="molecule type" value="Genomic_DNA"/>
</dbReference>
<evidence type="ECO:0000313" key="2">
    <source>
        <dbReference type="EMBL" id="GAK48478.1"/>
    </source>
</evidence>
<protein>
    <submittedName>
        <fullName evidence="2">Putative membrane protein</fullName>
    </submittedName>
</protein>
<feature type="transmembrane region" description="Helical" evidence="1">
    <location>
        <begin position="126"/>
        <end position="149"/>
    </location>
</feature>
<accession>A0A081BKB0</accession>
<keyword evidence="1" id="KW-1133">Transmembrane helix</keyword>
<dbReference type="RefSeq" id="WP_034529095.1">
    <property type="nucleotide sequence ID" value="NZ_BBJM01000032.1"/>
</dbReference>
<keyword evidence="3" id="KW-1185">Reference proteome</keyword>
<dbReference type="Proteomes" id="UP000028700">
    <property type="component" value="Unassembled WGS sequence"/>
</dbReference>
<dbReference type="eggNOG" id="COG2364">
    <property type="taxonomic scope" value="Bacteria"/>
</dbReference>
<feature type="transmembrane region" description="Helical" evidence="1">
    <location>
        <begin position="12"/>
        <end position="32"/>
    </location>
</feature>
<feature type="transmembrane region" description="Helical" evidence="1">
    <location>
        <begin position="170"/>
        <end position="192"/>
    </location>
</feature>
<dbReference type="Pfam" id="PF19700">
    <property type="entry name" value="DUF6198"/>
    <property type="match status" value="1"/>
</dbReference>
<dbReference type="InterPro" id="IPR038750">
    <property type="entry name" value="YczE/YyaS-like"/>
</dbReference>
<dbReference type="PANTHER" id="PTHR40078:SF1">
    <property type="entry name" value="INTEGRAL MEMBRANE PROTEIN"/>
    <property type="match status" value="1"/>
</dbReference>
<keyword evidence="1" id="KW-0812">Transmembrane</keyword>
<evidence type="ECO:0000256" key="1">
    <source>
        <dbReference type="SAM" id="Phobius"/>
    </source>
</evidence>
<feature type="transmembrane region" description="Helical" evidence="1">
    <location>
        <begin position="52"/>
        <end position="79"/>
    </location>
</feature>
<feature type="transmembrane region" description="Helical" evidence="1">
    <location>
        <begin position="86"/>
        <end position="106"/>
    </location>
</feature>
<reference evidence="2" key="1">
    <citation type="journal article" date="2014" name="Genome Announc.">
        <title>Draft Genome Sequence of Lactobacillus oryzae Strain SG293T.</title>
        <authorList>
            <person name="Tanizawa Y."/>
            <person name="Fujisawa T."/>
            <person name="Mochizuki T."/>
            <person name="Kaminuma E."/>
            <person name="Nakamura Y."/>
            <person name="Tohno M."/>
        </authorList>
    </citation>
    <scope>NUCLEOTIDE SEQUENCE [LARGE SCALE GENOMIC DNA]</scope>
    <source>
        <strain evidence="2">SG293</strain>
    </source>
</reference>
<dbReference type="OrthoDB" id="1902994at2"/>